<organism evidence="2 3">
    <name type="scientific">Rossellomorea oryzaecorticis</name>
    <dbReference type="NCBI Taxonomy" id="1396505"/>
    <lineage>
        <taxon>Bacteria</taxon>
        <taxon>Bacillati</taxon>
        <taxon>Bacillota</taxon>
        <taxon>Bacilli</taxon>
        <taxon>Bacillales</taxon>
        <taxon>Bacillaceae</taxon>
        <taxon>Rossellomorea</taxon>
    </lineage>
</organism>
<name>A0ABU9K7R5_9BACI</name>
<proteinExistence type="predicted"/>
<evidence type="ECO:0000256" key="1">
    <source>
        <dbReference type="SAM" id="MobiDB-lite"/>
    </source>
</evidence>
<comment type="caution">
    <text evidence="2">The sequence shown here is derived from an EMBL/GenBank/DDBJ whole genome shotgun (WGS) entry which is preliminary data.</text>
</comment>
<gene>
    <name evidence="2" type="ORF">AAEO50_04080</name>
</gene>
<dbReference type="RefSeq" id="WP_341980717.1">
    <property type="nucleotide sequence ID" value="NZ_JBBYAF010000005.1"/>
</dbReference>
<evidence type="ECO:0000313" key="3">
    <source>
        <dbReference type="Proteomes" id="UP001389717"/>
    </source>
</evidence>
<accession>A0ABU9K7R5</accession>
<evidence type="ECO:0000313" key="2">
    <source>
        <dbReference type="EMBL" id="MEL3971450.1"/>
    </source>
</evidence>
<keyword evidence="3" id="KW-1185">Reference proteome</keyword>
<protein>
    <recommendedName>
        <fullName evidence="4">Spore cortex-lytic enzyme</fullName>
    </recommendedName>
</protein>
<feature type="region of interest" description="Disordered" evidence="1">
    <location>
        <begin position="1"/>
        <end position="46"/>
    </location>
</feature>
<evidence type="ECO:0008006" key="4">
    <source>
        <dbReference type="Google" id="ProtNLM"/>
    </source>
</evidence>
<dbReference type="EMBL" id="JBBYAF010000005">
    <property type="protein sequence ID" value="MEL3971450.1"/>
    <property type="molecule type" value="Genomic_DNA"/>
</dbReference>
<feature type="compositionally biased region" description="Polar residues" evidence="1">
    <location>
        <begin position="20"/>
        <end position="34"/>
    </location>
</feature>
<reference evidence="2 3" key="1">
    <citation type="submission" date="2024-04" db="EMBL/GenBank/DDBJ databases">
        <title>Bacillus oryzaecorticis sp. nov., a moderately halophilic bacterium isolated from rice husks.</title>
        <authorList>
            <person name="Zhu H.-S."/>
        </authorList>
    </citation>
    <scope>NUCLEOTIDE SEQUENCE [LARGE SCALE GENOMIC DNA]</scope>
    <source>
        <strain evidence="2 3">ZC255</strain>
    </source>
</reference>
<feature type="compositionally biased region" description="Basic and acidic residues" evidence="1">
    <location>
        <begin position="1"/>
        <end position="17"/>
    </location>
</feature>
<sequence length="46" mass="5374">MKEGKQHKEVPLKEKGDMQTIENISNSENVQAEPQPQPKDYDEIEY</sequence>
<dbReference type="Proteomes" id="UP001389717">
    <property type="component" value="Unassembled WGS sequence"/>
</dbReference>